<name>A0A5N5QCX4_9AGAM</name>
<feature type="compositionally biased region" description="Basic and acidic residues" evidence="8">
    <location>
        <begin position="80"/>
        <end position="90"/>
    </location>
</feature>
<evidence type="ECO:0000256" key="4">
    <source>
        <dbReference type="ARBA" id="ARBA00022692"/>
    </source>
</evidence>
<dbReference type="Proteomes" id="UP000383932">
    <property type="component" value="Unassembled WGS sequence"/>
</dbReference>
<evidence type="ECO:0000256" key="6">
    <source>
        <dbReference type="ARBA" id="ARBA00023065"/>
    </source>
</evidence>
<dbReference type="Pfam" id="PF25539">
    <property type="entry name" value="Bestrophin_2"/>
    <property type="match status" value="2"/>
</dbReference>
<dbReference type="OrthoDB" id="1368at2759"/>
<feature type="region of interest" description="Disordered" evidence="8">
    <location>
        <begin position="80"/>
        <end position="197"/>
    </location>
</feature>
<dbReference type="AlphaFoldDB" id="A0A5N5QCX4"/>
<dbReference type="PANTHER" id="PTHR33281:SF19">
    <property type="entry name" value="VOLTAGE-DEPENDENT ANION CHANNEL-FORMING PROTEIN YNEE"/>
    <property type="match status" value="1"/>
</dbReference>
<sequence>MHSAFLYFPGDINSNGSPRPKLIGVKKKLERREATREAKALAAAHLERSIEKELIERLKSKAYGDAPLNVNEDVWRQVLEGEKNKDKSGLELEDDETDEDEEEEEEEEGLGDREFVSDDSADEFGDLSDLEDLEEAEDDSEGEEEDGEEPPEADQSDSDDESSASKKRPSTLGKRKAGPSKRPDPKRKKGRGGARVEVEYEQETVPLTKDRACAPNIYSLGAPKDTPTPHLLRSPPLSVAMSEGGNSLVSGVVFLLKRFRGIVVYEIWPELAFFTGVGVSKLTLIVTHDAPAELDFQSSGMLCLQVHLGGRGEYLVSCGAGQPLTWPPYIKTINPALLTVLGTVLGLVISFRTTSAYDRYWEGRKLWTTISLSSRNLANLIWIHVPTDRSSKSKDPLPRDAHLKAVMEKKSMINLIQAFSASLKHYLRGETGIYYEDVYPLIAFLPQYASQSHEGDSDARLPLWSDYTNKAGPHVPRTDNAALEDGTGPFKRKKRTDGFNPEGALPNVRPTDIHLAPARLPPNVGFFEIFPVFMPLKAMYKFIEKRVNKTRKNGDEGEGEVEQSTWTGKKIQRPVVESVVPLEIALHLSSYFNFLMVQGLLMSAAATSFNNNLHALQDASVQLRRVATTPIPFAYQAHLRMAVWLYLLFLPFQIYDTLKWITIPATTFAAFLYLGFLEIGAEIENPFQYDENDLDIDSYCLSIARELAEITAHNPAPPSEYIFSALNQPFAPADRRTAYDLTVDTEHEYHNEGSGMETLRATLVKGWRTVGEMTTDHKKKISA</sequence>
<keyword evidence="7" id="KW-0472">Membrane</keyword>
<comment type="caution">
    <text evidence="9">The sequence shown here is derived from an EMBL/GenBank/DDBJ whole genome shotgun (WGS) entry which is preliminary data.</text>
</comment>
<comment type="subcellular location">
    <subcellularLocation>
        <location evidence="1">Cell membrane</location>
        <topology evidence="1">Multi-pass membrane protein</topology>
    </subcellularLocation>
</comment>
<organism evidence="9 10">
    <name type="scientific">Ceratobasidium theobromae</name>
    <dbReference type="NCBI Taxonomy" id="1582974"/>
    <lineage>
        <taxon>Eukaryota</taxon>
        <taxon>Fungi</taxon>
        <taxon>Dikarya</taxon>
        <taxon>Basidiomycota</taxon>
        <taxon>Agaricomycotina</taxon>
        <taxon>Agaricomycetes</taxon>
        <taxon>Cantharellales</taxon>
        <taxon>Ceratobasidiaceae</taxon>
        <taxon>Ceratobasidium</taxon>
    </lineage>
</organism>
<feature type="region of interest" description="Disordered" evidence="8">
    <location>
        <begin position="474"/>
        <end position="506"/>
    </location>
</feature>
<dbReference type="GO" id="GO:0005886">
    <property type="term" value="C:plasma membrane"/>
    <property type="evidence" value="ECO:0007669"/>
    <property type="project" value="UniProtKB-SubCell"/>
</dbReference>
<keyword evidence="4" id="KW-0812">Transmembrane</keyword>
<evidence type="ECO:0000313" key="9">
    <source>
        <dbReference type="EMBL" id="KAB5589595.1"/>
    </source>
</evidence>
<dbReference type="Pfam" id="PF04874">
    <property type="entry name" value="Mak16"/>
    <property type="match status" value="1"/>
</dbReference>
<keyword evidence="10" id="KW-1185">Reference proteome</keyword>
<keyword evidence="6" id="KW-0406">Ion transport</keyword>
<feature type="compositionally biased region" description="Acidic residues" evidence="8">
    <location>
        <begin position="91"/>
        <end position="109"/>
    </location>
</feature>
<evidence type="ECO:0000256" key="2">
    <source>
        <dbReference type="ARBA" id="ARBA00022448"/>
    </source>
</evidence>
<evidence type="ECO:0000313" key="10">
    <source>
        <dbReference type="Proteomes" id="UP000383932"/>
    </source>
</evidence>
<evidence type="ECO:0000256" key="1">
    <source>
        <dbReference type="ARBA" id="ARBA00004651"/>
    </source>
</evidence>
<evidence type="ECO:0000256" key="5">
    <source>
        <dbReference type="ARBA" id="ARBA00022989"/>
    </source>
</evidence>
<evidence type="ECO:0000256" key="7">
    <source>
        <dbReference type="ARBA" id="ARBA00023136"/>
    </source>
</evidence>
<feature type="compositionally biased region" description="Basic residues" evidence="8">
    <location>
        <begin position="165"/>
        <end position="192"/>
    </location>
</feature>
<keyword evidence="2" id="KW-0813">Transport</keyword>
<accession>A0A5N5QCX4</accession>
<keyword evidence="5" id="KW-1133">Transmembrane helix</keyword>
<dbReference type="GO" id="GO:0005254">
    <property type="term" value="F:chloride channel activity"/>
    <property type="evidence" value="ECO:0007669"/>
    <property type="project" value="InterPro"/>
</dbReference>
<dbReference type="InterPro" id="IPR006958">
    <property type="entry name" value="Mak16"/>
</dbReference>
<proteinExistence type="predicted"/>
<reference evidence="9 10" key="1">
    <citation type="journal article" date="2019" name="Fungal Biol. Biotechnol.">
        <title>Draft genome sequence of fastidious pathogen Ceratobasidium theobromae, which causes vascular-streak dieback in Theobroma cacao.</title>
        <authorList>
            <person name="Ali S.S."/>
            <person name="Asman A."/>
            <person name="Shao J."/>
            <person name="Firmansyah A.P."/>
            <person name="Susilo A.W."/>
            <person name="Rosmana A."/>
            <person name="McMahon P."/>
            <person name="Junaid M."/>
            <person name="Guest D."/>
            <person name="Kheng T.Y."/>
            <person name="Meinhardt L.W."/>
            <person name="Bailey B.A."/>
        </authorList>
    </citation>
    <scope>NUCLEOTIDE SEQUENCE [LARGE SCALE GENOMIC DNA]</scope>
    <source>
        <strain evidence="9 10">CT2</strain>
    </source>
</reference>
<evidence type="ECO:0000256" key="3">
    <source>
        <dbReference type="ARBA" id="ARBA00022475"/>
    </source>
</evidence>
<dbReference type="InterPro" id="IPR044669">
    <property type="entry name" value="YneE/VCCN1/2-like"/>
</dbReference>
<dbReference type="EMBL" id="SSOP01000250">
    <property type="protein sequence ID" value="KAB5589595.1"/>
    <property type="molecule type" value="Genomic_DNA"/>
</dbReference>
<dbReference type="PANTHER" id="PTHR33281">
    <property type="entry name" value="UPF0187 PROTEIN YNEE"/>
    <property type="match status" value="1"/>
</dbReference>
<feature type="compositionally biased region" description="Acidic residues" evidence="8">
    <location>
        <begin position="117"/>
        <end position="162"/>
    </location>
</feature>
<evidence type="ECO:0000256" key="8">
    <source>
        <dbReference type="SAM" id="MobiDB-lite"/>
    </source>
</evidence>
<gene>
    <name evidence="9" type="ORF">CTheo_6963</name>
</gene>
<keyword evidence="3" id="KW-1003">Cell membrane</keyword>
<protein>
    <submittedName>
        <fullName evidence="9">Protein mak16</fullName>
    </submittedName>
</protein>